<dbReference type="InterPro" id="IPR036748">
    <property type="entry name" value="MTH938-like_sf"/>
</dbReference>
<keyword evidence="2" id="KW-1185">Reference proteome</keyword>
<dbReference type="EMBL" id="JASJQH010001146">
    <property type="protein sequence ID" value="KAK9761959.1"/>
    <property type="molecule type" value="Genomic_DNA"/>
</dbReference>
<dbReference type="Gene3D" id="3.40.1230.10">
    <property type="entry name" value="MTH938-like"/>
    <property type="match status" value="1"/>
</dbReference>
<evidence type="ECO:0008006" key="3">
    <source>
        <dbReference type="Google" id="ProtNLM"/>
    </source>
</evidence>
<organism evidence="1 2">
    <name type="scientific">Basidiobolus ranarum</name>
    <dbReference type="NCBI Taxonomy" id="34480"/>
    <lineage>
        <taxon>Eukaryota</taxon>
        <taxon>Fungi</taxon>
        <taxon>Fungi incertae sedis</taxon>
        <taxon>Zoopagomycota</taxon>
        <taxon>Entomophthoromycotina</taxon>
        <taxon>Basidiobolomycetes</taxon>
        <taxon>Basidiobolales</taxon>
        <taxon>Basidiobolaceae</taxon>
        <taxon>Basidiobolus</taxon>
    </lineage>
</organism>
<dbReference type="InterPro" id="IPR007523">
    <property type="entry name" value="NDUFAF3/AAMDC"/>
</dbReference>
<gene>
    <name evidence="1" type="ORF">K7432_012734</name>
</gene>
<dbReference type="SUPFAM" id="SSF64076">
    <property type="entry name" value="MTH938-like"/>
    <property type="match status" value="1"/>
</dbReference>
<protein>
    <recommendedName>
        <fullName evidence="3">NADH dehydrogenase [ubiquinone] 1 alpha subcomplex assembly factor 3</fullName>
    </recommendedName>
</protein>
<evidence type="ECO:0000313" key="2">
    <source>
        <dbReference type="Proteomes" id="UP001479436"/>
    </source>
</evidence>
<dbReference type="PANTHER" id="PTHR21192">
    <property type="entry name" value="NUCLEAR PROTEIN E3-3"/>
    <property type="match status" value="1"/>
</dbReference>
<comment type="caution">
    <text evidence="1">The sequence shown here is derived from an EMBL/GenBank/DDBJ whole genome shotgun (WGS) entry which is preliminary data.</text>
</comment>
<accession>A0ABR2WKB5</accession>
<proteinExistence type="predicted"/>
<reference evidence="1 2" key="1">
    <citation type="submission" date="2023-04" db="EMBL/GenBank/DDBJ databases">
        <title>Genome of Basidiobolus ranarum AG-B5.</title>
        <authorList>
            <person name="Stajich J.E."/>
            <person name="Carter-House D."/>
            <person name="Gryganskyi A."/>
        </authorList>
    </citation>
    <scope>NUCLEOTIDE SEQUENCE [LARGE SCALE GENOMIC DNA]</scope>
    <source>
        <strain evidence="1 2">AG-B5</strain>
    </source>
</reference>
<evidence type="ECO:0000313" key="1">
    <source>
        <dbReference type="EMBL" id="KAK9761959.1"/>
    </source>
</evidence>
<dbReference type="PANTHER" id="PTHR21192:SF2">
    <property type="entry name" value="NADH DEHYDROGENASE [UBIQUINONE] 1 ALPHA SUBCOMPLEX ASSEMBLY FACTOR 3"/>
    <property type="match status" value="1"/>
</dbReference>
<name>A0ABR2WKB5_9FUNG</name>
<dbReference type="Pfam" id="PF04430">
    <property type="entry name" value="DUF498"/>
    <property type="match status" value="1"/>
</dbReference>
<sequence length="194" mass="21706">MQCLFRSSISVATKISPYNTVQSLAPICLARKFSNTGIRQYGEDYNPLVNILSRKSSAPSIDVIGIDKFTLSDGEKIEGPIIILNGSVFEWSVPYGKGQDSKPFSEWTPEMFKLFEVVSPKPEILVLGTGDDLIPLPEKLRQYLFKQGIQIEIQNTRSACQTYNVLLDEDRAVSTALIPRLRSVKDDNKPKPKP</sequence>
<dbReference type="Proteomes" id="UP001479436">
    <property type="component" value="Unassembled WGS sequence"/>
</dbReference>